<gene>
    <name evidence="2" type="ordered locus">Desku_0228</name>
</gene>
<evidence type="ECO:0000313" key="2">
    <source>
        <dbReference type="EMBL" id="AEG13869.1"/>
    </source>
</evidence>
<protein>
    <recommendedName>
        <fullName evidence="4">Helix-turn-helix domain-containing protein</fullName>
    </recommendedName>
</protein>
<dbReference type="Pfam" id="PF13730">
    <property type="entry name" value="HTH_36"/>
    <property type="match status" value="1"/>
</dbReference>
<dbReference type="EMBL" id="CP002770">
    <property type="protein sequence ID" value="AEG13869.1"/>
    <property type="molecule type" value="Genomic_DNA"/>
</dbReference>
<proteinExistence type="predicted"/>
<dbReference type="InterPro" id="IPR036388">
    <property type="entry name" value="WH-like_DNA-bd_sf"/>
</dbReference>
<keyword evidence="3" id="KW-1185">Reference proteome</keyword>
<dbReference type="KEGG" id="dku:Desku_0228"/>
<dbReference type="Proteomes" id="UP000009229">
    <property type="component" value="Chromosome"/>
</dbReference>
<sequence>MSDQVRKGWGRDFFQAPNEIFDRRDINVYAKAVYLYLCRRADDDSQAFPTYARIAADVGGSPRTVRRAIEALIAAGLLLKEARYDRCSFQTSNLYTLIRPSTVPEPGPKGTLPVKDTADAEPRTESPAASGCSEDVSRNHPGCSGGTGGVLCENTPGGLVDQPGWSVGPSGMVREATKQYPSEEYPGEEDPSVRPSVHHLEMPGRKRLTDRRIDFVNFQPLIRYYAERFGANARQVVMAMLAVEAQLDKGTVITNHQAYFEKTLQHLVEEQIFRNLFVASGSDAAASPSKAFWPTRMPLPGLA</sequence>
<dbReference type="Gene3D" id="1.10.10.10">
    <property type="entry name" value="Winged helix-like DNA-binding domain superfamily/Winged helix DNA-binding domain"/>
    <property type="match status" value="1"/>
</dbReference>
<organism evidence="2 3">
    <name type="scientific">Desulfofundulus kuznetsovii (strain DSM 6115 / VKM B-1805 / 17)</name>
    <name type="common">Desulfotomaculum kuznetsovii</name>
    <dbReference type="NCBI Taxonomy" id="760568"/>
    <lineage>
        <taxon>Bacteria</taxon>
        <taxon>Bacillati</taxon>
        <taxon>Bacillota</taxon>
        <taxon>Clostridia</taxon>
        <taxon>Eubacteriales</taxon>
        <taxon>Peptococcaceae</taxon>
        <taxon>Desulfofundulus</taxon>
    </lineage>
</organism>
<evidence type="ECO:0000256" key="1">
    <source>
        <dbReference type="SAM" id="MobiDB-lite"/>
    </source>
</evidence>
<name>A0AAU8PTC7_DESK7</name>
<dbReference type="AlphaFoldDB" id="A0AAU8PTC7"/>
<accession>A0AAU8PTC7</accession>
<evidence type="ECO:0000313" key="3">
    <source>
        <dbReference type="Proteomes" id="UP000009229"/>
    </source>
</evidence>
<dbReference type="RefSeq" id="WP_013821384.1">
    <property type="nucleotide sequence ID" value="NC_015573.1"/>
</dbReference>
<evidence type="ECO:0008006" key="4">
    <source>
        <dbReference type="Google" id="ProtNLM"/>
    </source>
</evidence>
<reference evidence="3" key="1">
    <citation type="submission" date="2011-05" db="EMBL/GenBank/DDBJ databases">
        <title>Complete sequence of Desulfotomaculum kuznetsovii DSM 6115.</title>
        <authorList>
            <person name="Lucas S."/>
            <person name="Han J."/>
            <person name="Lapidus A."/>
            <person name="Cheng J.-F."/>
            <person name="Goodwin L."/>
            <person name="Pitluck S."/>
            <person name="Peters L."/>
            <person name="Mikhailova N."/>
            <person name="Lu M."/>
            <person name="Saunders E."/>
            <person name="Han C."/>
            <person name="Tapia R."/>
            <person name="Land M."/>
            <person name="Hauser L."/>
            <person name="Kyrpides N."/>
            <person name="Ivanova N."/>
            <person name="Pagani I."/>
            <person name="Nazina T."/>
            <person name="Ivanova A."/>
            <person name="Parshina S."/>
            <person name="Kuever J."/>
            <person name="Muyzer G."/>
            <person name="Plugge C."/>
            <person name="Stams A."/>
            <person name="Woyke T."/>
        </authorList>
    </citation>
    <scope>NUCLEOTIDE SEQUENCE [LARGE SCALE GENOMIC DNA]</scope>
    <source>
        <strain evidence="3">DSM 6115 / VKM B-1805 / 17</strain>
    </source>
</reference>
<feature type="region of interest" description="Disordered" evidence="1">
    <location>
        <begin position="100"/>
        <end position="138"/>
    </location>
</feature>